<gene>
    <name evidence="2" type="ORF">PG999_014507</name>
</gene>
<evidence type="ECO:0000313" key="2">
    <source>
        <dbReference type="EMBL" id="KAK8092920.1"/>
    </source>
</evidence>
<sequence length="213" mass="24106">MSSAYRYGAWDGAFGGETASEMARGRTDAREDEIRRRGQRIDVMSEEEWQRRTVQAARQRQAWHERLGARQARRGAAAPLSDEERAQPLIDRYVAEVNLQRQYRKQLPKKLRDYHAAPEGTLVSRDDWDDAYEDVGHFLAAALLAYHYQVDSGGGGGRSVMGPDVGSCRNHNLQLDIPKAPNLECYFEHRGLSASDDELRYFEGCVAQKVSTS</sequence>
<organism evidence="2 3">
    <name type="scientific">Apiospora kogelbergensis</name>
    <dbReference type="NCBI Taxonomy" id="1337665"/>
    <lineage>
        <taxon>Eukaryota</taxon>
        <taxon>Fungi</taxon>
        <taxon>Dikarya</taxon>
        <taxon>Ascomycota</taxon>
        <taxon>Pezizomycotina</taxon>
        <taxon>Sordariomycetes</taxon>
        <taxon>Xylariomycetidae</taxon>
        <taxon>Amphisphaeriales</taxon>
        <taxon>Apiosporaceae</taxon>
        <taxon>Apiospora</taxon>
    </lineage>
</organism>
<feature type="region of interest" description="Disordered" evidence="1">
    <location>
        <begin position="16"/>
        <end position="36"/>
    </location>
</feature>
<proteinExistence type="predicted"/>
<comment type="caution">
    <text evidence="2">The sequence shown here is derived from an EMBL/GenBank/DDBJ whole genome shotgun (WGS) entry which is preliminary data.</text>
</comment>
<dbReference type="AlphaFoldDB" id="A0AAW0QEC5"/>
<dbReference type="Proteomes" id="UP001392437">
    <property type="component" value="Unassembled WGS sequence"/>
</dbReference>
<dbReference type="EMBL" id="JAQQWP010000012">
    <property type="protein sequence ID" value="KAK8092920.1"/>
    <property type="molecule type" value="Genomic_DNA"/>
</dbReference>
<protein>
    <submittedName>
        <fullName evidence="2">Uncharacterized protein</fullName>
    </submittedName>
</protein>
<feature type="compositionally biased region" description="Basic and acidic residues" evidence="1">
    <location>
        <begin position="23"/>
        <end position="36"/>
    </location>
</feature>
<name>A0AAW0QEC5_9PEZI</name>
<accession>A0AAW0QEC5</accession>
<reference evidence="2 3" key="1">
    <citation type="submission" date="2023-01" db="EMBL/GenBank/DDBJ databases">
        <title>Analysis of 21 Apiospora genomes using comparative genomics revels a genus with tremendous synthesis potential of carbohydrate active enzymes and secondary metabolites.</title>
        <authorList>
            <person name="Sorensen T."/>
        </authorList>
    </citation>
    <scope>NUCLEOTIDE SEQUENCE [LARGE SCALE GENOMIC DNA]</scope>
    <source>
        <strain evidence="2 3">CBS 117206</strain>
    </source>
</reference>
<evidence type="ECO:0000256" key="1">
    <source>
        <dbReference type="SAM" id="MobiDB-lite"/>
    </source>
</evidence>
<keyword evidence="3" id="KW-1185">Reference proteome</keyword>
<evidence type="ECO:0000313" key="3">
    <source>
        <dbReference type="Proteomes" id="UP001392437"/>
    </source>
</evidence>